<keyword evidence="2" id="KW-0547">Nucleotide-binding</keyword>
<name>A0A1W1VCF2_DESTI</name>
<evidence type="ECO:0000313" key="6">
    <source>
        <dbReference type="Proteomes" id="UP000192731"/>
    </source>
</evidence>
<dbReference type="PANTHER" id="PTHR42788:SF2">
    <property type="entry name" value="ABC TRANSPORTER ATP-BINDING PROTEIN"/>
    <property type="match status" value="1"/>
</dbReference>
<dbReference type="PANTHER" id="PTHR42788">
    <property type="entry name" value="TAURINE IMPORT ATP-BINDING PROTEIN-RELATED"/>
    <property type="match status" value="1"/>
</dbReference>
<dbReference type="Proteomes" id="UP000192731">
    <property type="component" value="Unassembled WGS sequence"/>
</dbReference>
<dbReference type="Gene3D" id="3.40.50.300">
    <property type="entry name" value="P-loop containing nucleotide triphosphate hydrolases"/>
    <property type="match status" value="1"/>
</dbReference>
<dbReference type="Pfam" id="PF00005">
    <property type="entry name" value="ABC_tran"/>
    <property type="match status" value="1"/>
</dbReference>
<dbReference type="InterPro" id="IPR003439">
    <property type="entry name" value="ABC_transporter-like_ATP-bd"/>
</dbReference>
<dbReference type="SUPFAM" id="SSF52540">
    <property type="entry name" value="P-loop containing nucleoside triphosphate hydrolases"/>
    <property type="match status" value="1"/>
</dbReference>
<feature type="domain" description="ABC transporter" evidence="4">
    <location>
        <begin position="4"/>
        <end position="231"/>
    </location>
</feature>
<dbReference type="InterPro" id="IPR027417">
    <property type="entry name" value="P-loop_NTPase"/>
</dbReference>
<keyword evidence="1" id="KW-0813">Transport</keyword>
<dbReference type="InterPro" id="IPR050166">
    <property type="entry name" value="ABC_transporter_ATP-bind"/>
</dbReference>
<dbReference type="PROSITE" id="PS00211">
    <property type="entry name" value="ABC_TRANSPORTER_1"/>
    <property type="match status" value="1"/>
</dbReference>
<dbReference type="PROSITE" id="PS50893">
    <property type="entry name" value="ABC_TRANSPORTER_2"/>
    <property type="match status" value="1"/>
</dbReference>
<protein>
    <submittedName>
        <fullName evidence="5">ABC-type nitrate/sulfonate/bicarbonate transport system, ATPase component</fullName>
    </submittedName>
</protein>
<dbReference type="STRING" id="656914.SAMN00017405_1354"/>
<evidence type="ECO:0000313" key="5">
    <source>
        <dbReference type="EMBL" id="SMB90731.1"/>
    </source>
</evidence>
<sequence>MDKIKVTNIKKTYENLDAINNISLSVANGQFISILGPSGCGKSTLLNIISGLEKPTSGDVLIDGESYIGKSGRVSYMHQKDLLLPWKNIIDNVSIPLVLQGLTREKARKRAMTYLDDFGLRGFEKVFPGQLSGGMRQRAALLRTYLFKSDVMLLDEPFGSLDAMTKRKMHLWLMDIFNNYKSSIIFITHDIDEAIFLSDKVYLLSERPAEVKIELDVDLERPRNNKTFSNPKYIMLKEKILNIL</sequence>
<dbReference type="EMBL" id="FWWT01000017">
    <property type="protein sequence ID" value="SMB90731.1"/>
    <property type="molecule type" value="Genomic_DNA"/>
</dbReference>
<evidence type="ECO:0000256" key="1">
    <source>
        <dbReference type="ARBA" id="ARBA00022448"/>
    </source>
</evidence>
<dbReference type="GO" id="GO:0005524">
    <property type="term" value="F:ATP binding"/>
    <property type="evidence" value="ECO:0007669"/>
    <property type="project" value="UniProtKB-KW"/>
</dbReference>
<evidence type="ECO:0000259" key="4">
    <source>
        <dbReference type="PROSITE" id="PS50893"/>
    </source>
</evidence>
<dbReference type="SMART" id="SM00382">
    <property type="entry name" value="AAA"/>
    <property type="match status" value="1"/>
</dbReference>
<evidence type="ECO:0000256" key="2">
    <source>
        <dbReference type="ARBA" id="ARBA00022741"/>
    </source>
</evidence>
<dbReference type="InterPro" id="IPR003593">
    <property type="entry name" value="AAA+_ATPase"/>
</dbReference>
<dbReference type="OrthoDB" id="9801958at2"/>
<dbReference type="RefSeq" id="WP_084053139.1">
    <property type="nucleotide sequence ID" value="NZ_FWWT01000017.1"/>
</dbReference>
<reference evidence="5 6" key="1">
    <citation type="submission" date="2017-04" db="EMBL/GenBank/DDBJ databases">
        <authorList>
            <person name="Afonso C.L."/>
            <person name="Miller P.J."/>
            <person name="Scott M.A."/>
            <person name="Spackman E."/>
            <person name="Goraichik I."/>
            <person name="Dimitrov K.M."/>
            <person name="Suarez D.L."/>
            <person name="Swayne D.E."/>
        </authorList>
    </citation>
    <scope>NUCLEOTIDE SEQUENCE [LARGE SCALE GENOMIC DNA]</scope>
    <source>
        <strain evidence="5 6">DSM 11270</strain>
    </source>
</reference>
<evidence type="ECO:0000256" key="3">
    <source>
        <dbReference type="ARBA" id="ARBA00022840"/>
    </source>
</evidence>
<proteinExistence type="predicted"/>
<keyword evidence="6" id="KW-1185">Reference proteome</keyword>
<gene>
    <name evidence="5" type="ORF">SAMN00017405_1354</name>
</gene>
<dbReference type="AlphaFoldDB" id="A0A1W1VCF2"/>
<keyword evidence="3" id="KW-0067">ATP-binding</keyword>
<organism evidence="5 6">
    <name type="scientific">Desulfonispora thiosulfatigenes DSM 11270</name>
    <dbReference type="NCBI Taxonomy" id="656914"/>
    <lineage>
        <taxon>Bacteria</taxon>
        <taxon>Bacillati</taxon>
        <taxon>Bacillota</taxon>
        <taxon>Clostridia</taxon>
        <taxon>Eubacteriales</taxon>
        <taxon>Peptococcaceae</taxon>
        <taxon>Desulfonispora</taxon>
    </lineage>
</organism>
<dbReference type="CDD" id="cd03293">
    <property type="entry name" value="ABC_NrtD_SsuB_transporters"/>
    <property type="match status" value="1"/>
</dbReference>
<dbReference type="GO" id="GO:0016887">
    <property type="term" value="F:ATP hydrolysis activity"/>
    <property type="evidence" value="ECO:0007669"/>
    <property type="project" value="InterPro"/>
</dbReference>
<accession>A0A1W1VCF2</accession>
<dbReference type="InterPro" id="IPR017871">
    <property type="entry name" value="ABC_transporter-like_CS"/>
</dbReference>